<gene>
    <name evidence="3" type="ORF">JKA74_18990</name>
</gene>
<keyword evidence="3" id="KW-0540">Nuclease</keyword>
<feature type="domain" description="Endonuclease/exonuclease/phosphatase" evidence="2">
    <location>
        <begin position="89"/>
        <end position="294"/>
    </location>
</feature>
<dbReference type="Gene3D" id="3.60.10.10">
    <property type="entry name" value="Endonuclease/exonuclease/phosphatase"/>
    <property type="match status" value="1"/>
</dbReference>
<evidence type="ECO:0000313" key="4">
    <source>
        <dbReference type="Proteomes" id="UP000611723"/>
    </source>
</evidence>
<accession>A0A934X1A8</accession>
<keyword evidence="3" id="KW-0255">Endonuclease</keyword>
<dbReference type="InterPro" id="IPR005135">
    <property type="entry name" value="Endo/exonuclease/phosphatase"/>
</dbReference>
<keyword evidence="4" id="KW-1185">Reference proteome</keyword>
<feature type="transmembrane region" description="Helical" evidence="1">
    <location>
        <begin position="21"/>
        <end position="38"/>
    </location>
</feature>
<reference evidence="3" key="1">
    <citation type="submission" date="2021-01" db="EMBL/GenBank/DDBJ databases">
        <title>Marivirga aurantiaca sp. nov., isolated from intertidal surface sediments.</title>
        <authorList>
            <person name="Zhang M."/>
        </authorList>
    </citation>
    <scope>NUCLEOTIDE SEQUENCE</scope>
    <source>
        <strain evidence="3">S37H4</strain>
    </source>
</reference>
<feature type="transmembrane region" description="Helical" evidence="1">
    <location>
        <begin position="44"/>
        <end position="65"/>
    </location>
</feature>
<sequence>MPLIRHDHWTFRVFEFPRAQKWVLNLLIMLGYILLIGISYPIDFIFVGLLAVNLIYLSYQIYPFLPFSPKQIQSTGKNQKADIKLLISNVYQYNRKFEKLDQLIHENDADLVLMVETDKWWKEKSVESFGEKYPYQVLIDQENTYGMLIFSKFELQNTEVRHLVKKEVPSVVTEIVIKNKNKIKLFALHPEPPVPGENLYSTARDAEILMVGKEVANEILPVIVAGDLNDVAWSYTTTLFQRISRLLDPRRGRGFFSTFHAKYPLFRWPLDHVFCSGHFRVDKMKRLKGIGSDHFPILLDLYLSHIEDNSEQLEVDKDDRETAEEKIQAKE</sequence>
<dbReference type="Pfam" id="PF03372">
    <property type="entry name" value="Exo_endo_phos"/>
    <property type="match status" value="1"/>
</dbReference>
<dbReference type="EMBL" id="JAEQBW010000014">
    <property type="protein sequence ID" value="MBK6267138.1"/>
    <property type="molecule type" value="Genomic_DNA"/>
</dbReference>
<dbReference type="AlphaFoldDB" id="A0A934X1A8"/>
<dbReference type="GO" id="GO:0004519">
    <property type="term" value="F:endonuclease activity"/>
    <property type="evidence" value="ECO:0007669"/>
    <property type="project" value="UniProtKB-KW"/>
</dbReference>
<dbReference type="InterPro" id="IPR036691">
    <property type="entry name" value="Endo/exonu/phosph_ase_sf"/>
</dbReference>
<proteinExistence type="predicted"/>
<evidence type="ECO:0000259" key="2">
    <source>
        <dbReference type="Pfam" id="PF03372"/>
    </source>
</evidence>
<dbReference type="Proteomes" id="UP000611723">
    <property type="component" value="Unassembled WGS sequence"/>
</dbReference>
<organism evidence="3 4">
    <name type="scientific">Marivirga aurantiaca</name>
    <dbReference type="NCBI Taxonomy" id="2802615"/>
    <lineage>
        <taxon>Bacteria</taxon>
        <taxon>Pseudomonadati</taxon>
        <taxon>Bacteroidota</taxon>
        <taxon>Cytophagia</taxon>
        <taxon>Cytophagales</taxon>
        <taxon>Marivirgaceae</taxon>
        <taxon>Marivirga</taxon>
    </lineage>
</organism>
<evidence type="ECO:0000313" key="3">
    <source>
        <dbReference type="EMBL" id="MBK6267138.1"/>
    </source>
</evidence>
<name>A0A934X1A8_9BACT</name>
<dbReference type="SUPFAM" id="SSF56219">
    <property type="entry name" value="DNase I-like"/>
    <property type="match status" value="1"/>
</dbReference>
<evidence type="ECO:0000256" key="1">
    <source>
        <dbReference type="SAM" id="Phobius"/>
    </source>
</evidence>
<keyword evidence="3" id="KW-0378">Hydrolase</keyword>
<keyword evidence="1" id="KW-0472">Membrane</keyword>
<protein>
    <submittedName>
        <fullName evidence="3">Endonuclease/exonuclease/phosphatase family protein</fullName>
    </submittedName>
</protein>
<keyword evidence="1" id="KW-1133">Transmembrane helix</keyword>
<comment type="caution">
    <text evidence="3">The sequence shown here is derived from an EMBL/GenBank/DDBJ whole genome shotgun (WGS) entry which is preliminary data.</text>
</comment>
<keyword evidence="1" id="KW-0812">Transmembrane</keyword>